<reference evidence="3" key="1">
    <citation type="journal article" date="2017" name="Nat. Microbiol.">
        <title>Global analysis of biosynthetic gene clusters reveals vast potential of secondary metabolite production in Penicillium species.</title>
        <authorList>
            <person name="Nielsen J.C."/>
            <person name="Grijseels S."/>
            <person name="Prigent S."/>
            <person name="Ji B."/>
            <person name="Dainat J."/>
            <person name="Nielsen K.F."/>
            <person name="Frisvad J.C."/>
            <person name="Workman M."/>
            <person name="Nielsen J."/>
        </authorList>
    </citation>
    <scope>NUCLEOTIDE SEQUENCE [LARGE SCALE GENOMIC DNA]</scope>
    <source>
        <strain evidence="3">IBT 24891</strain>
    </source>
</reference>
<feature type="domain" description="F-box" evidence="1">
    <location>
        <begin position="39"/>
        <end position="67"/>
    </location>
</feature>
<proteinExistence type="predicted"/>
<sequence length="315" mass="37330">MSPFVKVLRDIFRIRVSAPQVQPPELVESNKFNIFDDGPAEIVEIIFNFLSHIDRACLALSSKRLHACYVSYNKKHDIGVLSALPRIFYLHRLQNEHWEFCNKCQRLHLRSKWKALHYMKCSLMPSTIPCNAKRYQEPTWYYQYFEQSGVVDICPCLNITFHQRQHAANYFRSQSETLERCYYRELTGIFIHVCTLQHPLARVCIRTQAWINDRNTKTFKVENQLVFQTSKKTASSEVFQNISRRLSKYDTEMWLKQFLEECQPNFSIGEAKSNWYQCQGWDFAGHKPYNFRITVMRDLGRDRKPSTGWEGNCHS</sequence>
<comment type="caution">
    <text evidence="2">The sequence shown here is derived from an EMBL/GenBank/DDBJ whole genome shotgun (WGS) entry which is preliminary data.</text>
</comment>
<dbReference type="EMBL" id="MLKD01000020">
    <property type="protein sequence ID" value="OQE17623.1"/>
    <property type="molecule type" value="Genomic_DNA"/>
</dbReference>
<gene>
    <name evidence="2" type="ORF">PENSTE_c020G08209</name>
</gene>
<accession>A0A1V6SVH1</accession>
<organism evidence="2 3">
    <name type="scientific">Penicillium steckii</name>
    <dbReference type="NCBI Taxonomy" id="303698"/>
    <lineage>
        <taxon>Eukaryota</taxon>
        <taxon>Fungi</taxon>
        <taxon>Dikarya</taxon>
        <taxon>Ascomycota</taxon>
        <taxon>Pezizomycotina</taxon>
        <taxon>Eurotiomycetes</taxon>
        <taxon>Eurotiomycetidae</taxon>
        <taxon>Eurotiales</taxon>
        <taxon>Aspergillaceae</taxon>
        <taxon>Penicillium</taxon>
    </lineage>
</organism>
<keyword evidence="3" id="KW-1185">Reference proteome</keyword>
<protein>
    <recommendedName>
        <fullName evidence="1">F-box domain-containing protein</fullName>
    </recommendedName>
</protein>
<dbReference type="OrthoDB" id="4454461at2759"/>
<dbReference type="Pfam" id="PF00646">
    <property type="entry name" value="F-box"/>
    <property type="match status" value="1"/>
</dbReference>
<name>A0A1V6SVH1_9EURO</name>
<dbReference type="CDD" id="cd09917">
    <property type="entry name" value="F-box_SF"/>
    <property type="match status" value="1"/>
</dbReference>
<dbReference type="InterPro" id="IPR001810">
    <property type="entry name" value="F-box_dom"/>
</dbReference>
<evidence type="ECO:0000313" key="2">
    <source>
        <dbReference type="EMBL" id="OQE17623.1"/>
    </source>
</evidence>
<evidence type="ECO:0000313" key="3">
    <source>
        <dbReference type="Proteomes" id="UP000191285"/>
    </source>
</evidence>
<evidence type="ECO:0000259" key="1">
    <source>
        <dbReference type="Pfam" id="PF00646"/>
    </source>
</evidence>
<dbReference type="AlphaFoldDB" id="A0A1V6SVH1"/>
<dbReference type="Proteomes" id="UP000191285">
    <property type="component" value="Unassembled WGS sequence"/>
</dbReference>